<keyword evidence="3" id="KW-1185">Reference proteome</keyword>
<dbReference type="EMBL" id="JBHTMK010000040">
    <property type="protein sequence ID" value="MFD1369423.1"/>
    <property type="molecule type" value="Genomic_DNA"/>
</dbReference>
<name>A0ABW4AGR5_9ACTN</name>
<sequence length="122" mass="12271">MSAKRGFIFQALATVLVAGLAVLAWLVCLGPGNTYEVSQVAAAGVALLVLLVAAELAGLRPILACAAVTLGFTAAWTRNAAGLDTTGLYAVGTTMLLIGLALATALVSAVLVGVRNRRGHPA</sequence>
<evidence type="ECO:0000313" key="3">
    <source>
        <dbReference type="Proteomes" id="UP001597183"/>
    </source>
</evidence>
<evidence type="ECO:0008006" key="4">
    <source>
        <dbReference type="Google" id="ProtNLM"/>
    </source>
</evidence>
<evidence type="ECO:0000256" key="1">
    <source>
        <dbReference type="SAM" id="Phobius"/>
    </source>
</evidence>
<keyword evidence="1" id="KW-0472">Membrane</keyword>
<comment type="caution">
    <text evidence="2">The sequence shown here is derived from an EMBL/GenBank/DDBJ whole genome shotgun (WGS) entry which is preliminary data.</text>
</comment>
<keyword evidence="1" id="KW-1133">Transmembrane helix</keyword>
<proteinExistence type="predicted"/>
<evidence type="ECO:0000313" key="2">
    <source>
        <dbReference type="EMBL" id="MFD1369423.1"/>
    </source>
</evidence>
<dbReference type="Proteomes" id="UP001597183">
    <property type="component" value="Unassembled WGS sequence"/>
</dbReference>
<protein>
    <recommendedName>
        <fullName evidence="4">SPW repeat-containing protein</fullName>
    </recommendedName>
</protein>
<feature type="transmembrane region" description="Helical" evidence="1">
    <location>
        <begin position="62"/>
        <end position="81"/>
    </location>
</feature>
<feature type="transmembrane region" description="Helical" evidence="1">
    <location>
        <begin position="7"/>
        <end position="27"/>
    </location>
</feature>
<keyword evidence="1" id="KW-0812">Transmembrane</keyword>
<organism evidence="2 3">
    <name type="scientific">Actinoplanes sichuanensis</name>
    <dbReference type="NCBI Taxonomy" id="512349"/>
    <lineage>
        <taxon>Bacteria</taxon>
        <taxon>Bacillati</taxon>
        <taxon>Actinomycetota</taxon>
        <taxon>Actinomycetes</taxon>
        <taxon>Micromonosporales</taxon>
        <taxon>Micromonosporaceae</taxon>
        <taxon>Actinoplanes</taxon>
    </lineage>
</organism>
<gene>
    <name evidence="2" type="ORF">ACFQ5G_29145</name>
</gene>
<reference evidence="3" key="1">
    <citation type="journal article" date="2019" name="Int. J. Syst. Evol. Microbiol.">
        <title>The Global Catalogue of Microorganisms (GCM) 10K type strain sequencing project: providing services to taxonomists for standard genome sequencing and annotation.</title>
        <authorList>
            <consortium name="The Broad Institute Genomics Platform"/>
            <consortium name="The Broad Institute Genome Sequencing Center for Infectious Disease"/>
            <person name="Wu L."/>
            <person name="Ma J."/>
        </authorList>
    </citation>
    <scope>NUCLEOTIDE SEQUENCE [LARGE SCALE GENOMIC DNA]</scope>
    <source>
        <strain evidence="3">CCM 7526</strain>
    </source>
</reference>
<feature type="transmembrane region" description="Helical" evidence="1">
    <location>
        <begin position="39"/>
        <end position="57"/>
    </location>
</feature>
<dbReference type="RefSeq" id="WP_317792400.1">
    <property type="nucleotide sequence ID" value="NZ_AP028461.1"/>
</dbReference>
<feature type="transmembrane region" description="Helical" evidence="1">
    <location>
        <begin position="87"/>
        <end position="114"/>
    </location>
</feature>
<accession>A0ABW4AGR5</accession>